<gene>
    <name evidence="1" type="ORF">ABOZ73_03680</name>
</gene>
<dbReference type="RefSeq" id="WP_369060815.1">
    <property type="nucleotide sequence ID" value="NZ_CP158375.1"/>
</dbReference>
<organism evidence="1">
    <name type="scientific">Caulobacter sp. 73W</name>
    <dbReference type="NCBI Taxonomy" id="3161137"/>
    <lineage>
        <taxon>Bacteria</taxon>
        <taxon>Pseudomonadati</taxon>
        <taxon>Pseudomonadota</taxon>
        <taxon>Alphaproteobacteria</taxon>
        <taxon>Caulobacterales</taxon>
        <taxon>Caulobacteraceae</taxon>
        <taxon>Caulobacter</taxon>
    </lineage>
</organism>
<proteinExistence type="predicted"/>
<accession>A0AB39KW92</accession>
<reference evidence="1" key="1">
    <citation type="submission" date="2024-06" db="EMBL/GenBank/DDBJ databases">
        <title>Caulobacter inopinatus, sp. nov.</title>
        <authorList>
            <person name="Donachie S.P."/>
        </authorList>
    </citation>
    <scope>NUCLEOTIDE SEQUENCE</scope>
    <source>
        <strain evidence="1">73W</strain>
    </source>
</reference>
<sequence>MAMQFNPNILRTTKRVAVWTLVGAVWLGTAGAAALNVRKQEAADAQEAARWSVAGEPCPTITEQAYDAAPLSVSETRFYGMKFERRVGHVMCTRVVAAGHKDKQPVCQFTGPVFLRAEAAGQAGYYAPGQGKAARVAMVDGKLRCAVVPKFKMFEETSRLKYGA</sequence>
<name>A0AB39KW92_9CAUL</name>
<evidence type="ECO:0000313" key="1">
    <source>
        <dbReference type="EMBL" id="XDO97533.1"/>
    </source>
</evidence>
<dbReference type="EMBL" id="CP158375">
    <property type="protein sequence ID" value="XDO97533.1"/>
    <property type="molecule type" value="Genomic_DNA"/>
</dbReference>
<dbReference type="AlphaFoldDB" id="A0AB39KW92"/>
<protein>
    <submittedName>
        <fullName evidence="1">Uncharacterized protein</fullName>
    </submittedName>
</protein>